<reference evidence="5" key="1">
    <citation type="submission" date="2016-11" db="EMBL/GenBank/DDBJ databases">
        <authorList>
            <person name="Varghese N."/>
            <person name="Submissions S."/>
        </authorList>
    </citation>
    <scope>NUCLEOTIDE SEQUENCE [LARGE SCALE GENOMIC DNA]</scope>
    <source>
        <strain evidence="5">DSM 100564</strain>
    </source>
</reference>
<feature type="domain" description="Aspartate dehydrogenase" evidence="2">
    <location>
        <begin position="166"/>
        <end position="253"/>
    </location>
</feature>
<dbReference type="InterPro" id="IPR005106">
    <property type="entry name" value="Asp/hSer_DH_NAD-bd"/>
</dbReference>
<evidence type="ECO:0000259" key="3">
    <source>
        <dbReference type="Pfam" id="PF03447"/>
    </source>
</evidence>
<dbReference type="PANTHER" id="PTHR31873">
    <property type="entry name" value="L-ASPARTATE DEHYDROGENASE-RELATED"/>
    <property type="match status" value="1"/>
</dbReference>
<accession>A0A1M6TA37</accession>
<dbReference type="PIRSF" id="PIRSF005227">
    <property type="entry name" value="Asp_dh_NAD_syn"/>
    <property type="match status" value="1"/>
</dbReference>
<evidence type="ECO:0000259" key="2">
    <source>
        <dbReference type="Pfam" id="PF01958"/>
    </source>
</evidence>
<dbReference type="NCBIfam" id="NF009825">
    <property type="entry name" value="PRK13302.1"/>
    <property type="match status" value="1"/>
</dbReference>
<comment type="similarity">
    <text evidence="1">Belongs to the L-aspartate dehydrogenase family.</text>
</comment>
<dbReference type="InterPro" id="IPR002811">
    <property type="entry name" value="Asp_DH"/>
</dbReference>
<dbReference type="Gene3D" id="3.40.50.720">
    <property type="entry name" value="NAD(P)-binding Rossmann-like Domain"/>
    <property type="match status" value="1"/>
</dbReference>
<dbReference type="Proteomes" id="UP000183982">
    <property type="component" value="Unassembled WGS sequence"/>
</dbReference>
<dbReference type="PANTHER" id="PTHR31873:SF6">
    <property type="entry name" value="ASPARTATE DEHYDROGENASE DOMAIN-CONTAINING PROTEIN"/>
    <property type="match status" value="1"/>
</dbReference>
<proteinExistence type="inferred from homology"/>
<evidence type="ECO:0000313" key="4">
    <source>
        <dbReference type="EMBL" id="SHK53754.1"/>
    </source>
</evidence>
<protein>
    <submittedName>
        <fullName evidence="4">Aspartate dehydrogenase</fullName>
    </submittedName>
</protein>
<dbReference type="SUPFAM" id="SSF55347">
    <property type="entry name" value="Glyceraldehyde-3-phosphate dehydrogenase-like, C-terminal domain"/>
    <property type="match status" value="1"/>
</dbReference>
<dbReference type="GO" id="GO:0050661">
    <property type="term" value="F:NADP binding"/>
    <property type="evidence" value="ECO:0007669"/>
    <property type="project" value="InterPro"/>
</dbReference>
<dbReference type="Pfam" id="PF03447">
    <property type="entry name" value="NAD_binding_3"/>
    <property type="match status" value="1"/>
</dbReference>
<gene>
    <name evidence="4" type="ORF">SAMN05444000_1376</name>
</gene>
<dbReference type="OrthoDB" id="8456681at2"/>
<keyword evidence="5" id="KW-1185">Reference proteome</keyword>
<dbReference type="Gene3D" id="3.30.360.10">
    <property type="entry name" value="Dihydrodipicolinate Reductase, domain 2"/>
    <property type="match status" value="1"/>
</dbReference>
<dbReference type="RefSeq" id="WP_073256914.1">
    <property type="nucleotide sequence ID" value="NZ_FQZQ01000037.1"/>
</dbReference>
<dbReference type="InterPro" id="IPR011182">
    <property type="entry name" value="L-Asp_DH"/>
</dbReference>
<sequence>MRIGVAGIGAVGAEVARSLDRGDVPGCGLSGIAARTVGKAAALNETLRQPVPVLDFAALAEASDGVIEALPPALFGDLAAPVLRAGKHLIVLSASQLLGRDDLISLADESGGHILVASGAMLGLDALNAVNIGQIHTVKIVTRKPVEGLVKAPFVARSGVDLTALREPMQVIAGSVTEVAHAFPANVNVAAAISLAGLGPDKTSMEVWADPSLTRNTHSVEVTSDSSDFTMSIQNRPSAENPATGIITARSVIALLRRFHSTLQVGT</sequence>
<dbReference type="Pfam" id="PF01958">
    <property type="entry name" value="Asp_DH_C"/>
    <property type="match status" value="1"/>
</dbReference>
<dbReference type="GO" id="GO:0033735">
    <property type="term" value="F:aspartate dehydrogenase [NAD(P)+] activity"/>
    <property type="evidence" value="ECO:0007669"/>
    <property type="project" value="InterPro"/>
</dbReference>
<evidence type="ECO:0000313" key="5">
    <source>
        <dbReference type="Proteomes" id="UP000183982"/>
    </source>
</evidence>
<dbReference type="InterPro" id="IPR036291">
    <property type="entry name" value="NAD(P)-bd_dom_sf"/>
</dbReference>
<dbReference type="EMBL" id="FQZQ01000037">
    <property type="protein sequence ID" value="SHK53754.1"/>
    <property type="molecule type" value="Genomic_DNA"/>
</dbReference>
<dbReference type="STRING" id="1470563.SAMN05444000_1376"/>
<dbReference type="GO" id="GO:0009435">
    <property type="term" value="P:NAD+ biosynthetic process"/>
    <property type="evidence" value="ECO:0007669"/>
    <property type="project" value="InterPro"/>
</dbReference>
<dbReference type="AlphaFoldDB" id="A0A1M6TA37"/>
<evidence type="ECO:0000256" key="1">
    <source>
        <dbReference type="ARBA" id="ARBA00008331"/>
    </source>
</evidence>
<name>A0A1M6TA37_9RHOB</name>
<feature type="domain" description="Aspartate/homoserine dehydrogenase NAD-binding" evidence="3">
    <location>
        <begin position="7"/>
        <end position="116"/>
    </location>
</feature>
<dbReference type="SUPFAM" id="SSF51735">
    <property type="entry name" value="NAD(P)-binding Rossmann-fold domains"/>
    <property type="match status" value="1"/>
</dbReference>
<organism evidence="4 5">
    <name type="scientific">Shimia gijangensis</name>
    <dbReference type="NCBI Taxonomy" id="1470563"/>
    <lineage>
        <taxon>Bacteria</taxon>
        <taxon>Pseudomonadati</taxon>
        <taxon>Pseudomonadota</taxon>
        <taxon>Alphaproteobacteria</taxon>
        <taxon>Rhodobacterales</taxon>
        <taxon>Roseobacteraceae</taxon>
    </lineage>
</organism>